<dbReference type="Gene3D" id="3.40.190.10">
    <property type="entry name" value="Periplasmic binding protein-like II"/>
    <property type="match status" value="2"/>
</dbReference>
<comment type="caution">
    <text evidence="6">The sequence shown here is derived from an EMBL/GenBank/DDBJ whole genome shotgun (WGS) entry which is preliminary data.</text>
</comment>
<feature type="domain" description="HTH lysR-type" evidence="5">
    <location>
        <begin position="11"/>
        <end position="68"/>
    </location>
</feature>
<dbReference type="Pfam" id="PF00126">
    <property type="entry name" value="HTH_1"/>
    <property type="match status" value="1"/>
</dbReference>
<dbReference type="AlphaFoldDB" id="A0A1S1WVJ5"/>
<keyword evidence="2" id="KW-0805">Transcription regulation</keyword>
<dbReference type="SUPFAM" id="SSF46785">
    <property type="entry name" value="Winged helix' DNA-binding domain"/>
    <property type="match status" value="1"/>
</dbReference>
<dbReference type="PANTHER" id="PTHR30118">
    <property type="entry name" value="HTH-TYPE TRANSCRIPTIONAL REGULATOR LEUO-RELATED"/>
    <property type="match status" value="1"/>
</dbReference>
<protein>
    <submittedName>
        <fullName evidence="6">LysR family transcriptional regulator</fullName>
    </submittedName>
</protein>
<dbReference type="InterPro" id="IPR000847">
    <property type="entry name" value="LysR_HTH_N"/>
</dbReference>
<evidence type="ECO:0000259" key="5">
    <source>
        <dbReference type="PROSITE" id="PS50931"/>
    </source>
</evidence>
<dbReference type="GO" id="GO:0003700">
    <property type="term" value="F:DNA-binding transcription factor activity"/>
    <property type="evidence" value="ECO:0007669"/>
    <property type="project" value="InterPro"/>
</dbReference>
<evidence type="ECO:0000313" key="6">
    <source>
        <dbReference type="EMBL" id="OHX11310.1"/>
    </source>
</evidence>
<evidence type="ECO:0000256" key="1">
    <source>
        <dbReference type="ARBA" id="ARBA00009437"/>
    </source>
</evidence>
<sequence length="311" mass="34491">MKNIHPVLRRLDLNLLLLFDALFRRRSVLAAADELVISASACSHALARLRQALADDLFIRVGAEMRPTQRAEAMAPAVAAALALLSDGLTQGADFDPVDSDRVFVFAATDYTTFAILPQFLRRMQQLAPRLRFRVVQTGQKVPLEELLAGSIDFALGYSEEQGSLPPGIDDFDWFSDDYVAIASKNHPTIRERLTLRQYLQARHVVVTPWNEARGVVDHVLDTLGLAREVAVQVPSVLAAPFIIADTDLVMTLPQLAVKTLAAAVQVNIFPAPFAIPPYRLKVYCHARHARATAHDWVRRQLLACKQGEVK</sequence>
<accession>A0A1S1WVJ5</accession>
<keyword evidence="3" id="KW-0238">DNA-binding</keyword>
<dbReference type="PROSITE" id="PS50931">
    <property type="entry name" value="HTH_LYSR"/>
    <property type="match status" value="1"/>
</dbReference>
<evidence type="ECO:0000256" key="2">
    <source>
        <dbReference type="ARBA" id="ARBA00023015"/>
    </source>
</evidence>
<evidence type="ECO:0000313" key="7">
    <source>
        <dbReference type="Proteomes" id="UP000180088"/>
    </source>
</evidence>
<dbReference type="InterPro" id="IPR036390">
    <property type="entry name" value="WH_DNA-bd_sf"/>
</dbReference>
<gene>
    <name evidence="6" type="ORF">BI347_16630</name>
</gene>
<dbReference type="InterPro" id="IPR005119">
    <property type="entry name" value="LysR_subst-bd"/>
</dbReference>
<evidence type="ECO:0000256" key="3">
    <source>
        <dbReference type="ARBA" id="ARBA00023125"/>
    </source>
</evidence>
<reference evidence="6 7" key="1">
    <citation type="submission" date="2016-09" db="EMBL/GenBank/DDBJ databases">
        <title>Chromobacterium muskegensis sp. nov., an insecticidal bacterium isolated from Sphagnum bogs.</title>
        <authorList>
            <person name="Sparks M.E."/>
            <person name="Blackburn M.B."/>
            <person name="Gundersen-Rindal D.E."/>
            <person name="Mitchell A."/>
            <person name="Farrar R."/>
            <person name="Kuhar D."/>
        </authorList>
    </citation>
    <scope>NUCLEOTIDE SEQUENCE [LARGE SCALE GENOMIC DNA]</scope>
    <source>
        <strain evidence="6 7">37-2</strain>
    </source>
</reference>
<dbReference type="OrthoDB" id="5495633at2"/>
<dbReference type="GO" id="GO:0003677">
    <property type="term" value="F:DNA binding"/>
    <property type="evidence" value="ECO:0007669"/>
    <property type="project" value="UniProtKB-KW"/>
</dbReference>
<name>A0A1S1WVJ5_9NEIS</name>
<comment type="similarity">
    <text evidence="1">Belongs to the LysR transcriptional regulatory family.</text>
</comment>
<proteinExistence type="inferred from homology"/>
<dbReference type="InterPro" id="IPR036388">
    <property type="entry name" value="WH-like_DNA-bd_sf"/>
</dbReference>
<evidence type="ECO:0000256" key="4">
    <source>
        <dbReference type="ARBA" id="ARBA00023163"/>
    </source>
</evidence>
<dbReference type="STRING" id="1903179.BI347_16630"/>
<dbReference type="SUPFAM" id="SSF53850">
    <property type="entry name" value="Periplasmic binding protein-like II"/>
    <property type="match status" value="1"/>
</dbReference>
<dbReference type="InterPro" id="IPR050389">
    <property type="entry name" value="LysR-type_TF"/>
</dbReference>
<dbReference type="Gene3D" id="1.10.10.10">
    <property type="entry name" value="Winged helix-like DNA-binding domain superfamily/Winged helix DNA-binding domain"/>
    <property type="match status" value="1"/>
</dbReference>
<keyword evidence="4" id="KW-0804">Transcription</keyword>
<dbReference type="EMBL" id="MKCS01000002">
    <property type="protein sequence ID" value="OHX11310.1"/>
    <property type="molecule type" value="Genomic_DNA"/>
</dbReference>
<dbReference type="PANTHER" id="PTHR30118:SF15">
    <property type="entry name" value="TRANSCRIPTIONAL REGULATORY PROTEIN"/>
    <property type="match status" value="1"/>
</dbReference>
<dbReference type="RefSeq" id="WP_071116518.1">
    <property type="nucleotide sequence ID" value="NZ_MKCS01000002.1"/>
</dbReference>
<organism evidence="6 7">
    <name type="scientific">Chromobacterium sphagni</name>
    <dbReference type="NCBI Taxonomy" id="1903179"/>
    <lineage>
        <taxon>Bacteria</taxon>
        <taxon>Pseudomonadati</taxon>
        <taxon>Pseudomonadota</taxon>
        <taxon>Betaproteobacteria</taxon>
        <taxon>Neisseriales</taxon>
        <taxon>Chromobacteriaceae</taxon>
        <taxon>Chromobacterium</taxon>
    </lineage>
</organism>
<dbReference type="Pfam" id="PF03466">
    <property type="entry name" value="LysR_substrate"/>
    <property type="match status" value="1"/>
</dbReference>
<dbReference type="Proteomes" id="UP000180088">
    <property type="component" value="Unassembled WGS sequence"/>
</dbReference>